<dbReference type="GO" id="GO:0006189">
    <property type="term" value="P:'de novo' IMP biosynthetic process"/>
    <property type="evidence" value="ECO:0007669"/>
    <property type="project" value="UniProtKB-UniRule"/>
</dbReference>
<dbReference type="PROSITE" id="PS00373">
    <property type="entry name" value="GART"/>
    <property type="match status" value="1"/>
</dbReference>
<dbReference type="InterPro" id="IPR036477">
    <property type="entry name" value="Formyl_transf_N_sf"/>
</dbReference>
<evidence type="ECO:0000256" key="5">
    <source>
        <dbReference type="ARBA" id="ARBA00047664"/>
    </source>
</evidence>
<dbReference type="InterPro" id="IPR002376">
    <property type="entry name" value="Formyl_transf_N"/>
</dbReference>
<dbReference type="SUPFAM" id="SSF53328">
    <property type="entry name" value="Formyltransferase"/>
    <property type="match status" value="1"/>
</dbReference>
<keyword evidence="9" id="KW-1185">Reference proteome</keyword>
<reference evidence="8 9" key="1">
    <citation type="submission" date="2019-03" db="EMBL/GenBank/DDBJ databases">
        <title>Genomic Encyclopedia of Type Strains, Phase III (KMG-III): the genomes of soil and plant-associated and newly described type strains.</title>
        <authorList>
            <person name="Whitman W."/>
        </authorList>
    </citation>
    <scope>NUCLEOTIDE SEQUENCE [LARGE SCALE GENOMIC DNA]</scope>
    <source>
        <strain evidence="8 9">CECT 8283</strain>
    </source>
</reference>
<sequence length="189" mass="21087">MKRIVIFASGSGSNAENIIKYFQSTQTAIVTHVLSNNGKAKVFDRCEKLGVDASLFDKDSFINDDTVLNFLLTEADFIVLAGFLWRVPAKIIAAFPNKIINIHPALLPKYGGKGMYGMHVHNAVKENNDPETGITIHYVNENYDEGAVIFQAKTSISSEDTSETIAQKVHELEYKHFPKVIEEVILQNE</sequence>
<feature type="site" description="Raises pKa of active site His" evidence="6">
    <location>
        <position position="144"/>
    </location>
</feature>
<organism evidence="8 9">
    <name type="scientific">Tenacibaculum caenipelagi</name>
    <dbReference type="NCBI Taxonomy" id="1325435"/>
    <lineage>
        <taxon>Bacteria</taxon>
        <taxon>Pseudomonadati</taxon>
        <taxon>Bacteroidota</taxon>
        <taxon>Flavobacteriia</taxon>
        <taxon>Flavobacteriales</taxon>
        <taxon>Flavobacteriaceae</taxon>
        <taxon>Tenacibaculum</taxon>
    </lineage>
</organism>
<evidence type="ECO:0000313" key="9">
    <source>
        <dbReference type="Proteomes" id="UP000295390"/>
    </source>
</evidence>
<proteinExistence type="inferred from homology"/>
<dbReference type="Pfam" id="PF00551">
    <property type="entry name" value="Formyl_trans_N"/>
    <property type="match status" value="1"/>
</dbReference>
<comment type="pathway">
    <text evidence="1 6">Purine metabolism; IMP biosynthesis via de novo pathway; N(2)-formyl-N(1)-(5-phospho-D-ribosyl)glycinamide from N(1)-(5-phospho-D-ribosyl)glycinamide (10-formyl THF route): step 1/1.</text>
</comment>
<evidence type="ECO:0000259" key="7">
    <source>
        <dbReference type="Pfam" id="PF00551"/>
    </source>
</evidence>
<evidence type="ECO:0000313" key="8">
    <source>
        <dbReference type="EMBL" id="TDQ28457.1"/>
    </source>
</evidence>
<comment type="caution">
    <text evidence="6">Lacks conserved residue(s) required for the propagation of feature annotation.</text>
</comment>
<comment type="function">
    <text evidence="6">Catalyzes the transfer of a formyl group from 10-formyltetrahydrofolate to 5-phospho-ribosyl-glycinamide (GAR), producing 5-phospho-ribosyl-N-formylglycinamide (FGAR) and tetrahydrofolate.</text>
</comment>
<dbReference type="EC" id="2.1.2.2" evidence="6"/>
<evidence type="ECO:0000256" key="6">
    <source>
        <dbReference type="HAMAP-Rule" id="MF_01930"/>
    </source>
</evidence>
<dbReference type="GO" id="GO:0005829">
    <property type="term" value="C:cytosol"/>
    <property type="evidence" value="ECO:0007669"/>
    <property type="project" value="TreeGrafter"/>
</dbReference>
<evidence type="ECO:0000256" key="4">
    <source>
        <dbReference type="ARBA" id="ARBA00038440"/>
    </source>
</evidence>
<dbReference type="AlphaFoldDB" id="A0A4R6TE72"/>
<keyword evidence="2 6" id="KW-0808">Transferase</keyword>
<evidence type="ECO:0000256" key="3">
    <source>
        <dbReference type="ARBA" id="ARBA00022755"/>
    </source>
</evidence>
<dbReference type="PANTHER" id="PTHR43369:SF2">
    <property type="entry name" value="PHOSPHORIBOSYLGLYCINAMIDE FORMYLTRANSFERASE"/>
    <property type="match status" value="1"/>
</dbReference>
<comment type="catalytic activity">
    <reaction evidence="5 6">
        <text>N(1)-(5-phospho-beta-D-ribosyl)glycinamide + (6R)-10-formyltetrahydrofolate = N(2)-formyl-N(1)-(5-phospho-beta-D-ribosyl)glycinamide + (6S)-5,6,7,8-tetrahydrofolate + H(+)</text>
        <dbReference type="Rhea" id="RHEA:15053"/>
        <dbReference type="ChEBI" id="CHEBI:15378"/>
        <dbReference type="ChEBI" id="CHEBI:57453"/>
        <dbReference type="ChEBI" id="CHEBI:143788"/>
        <dbReference type="ChEBI" id="CHEBI:147286"/>
        <dbReference type="ChEBI" id="CHEBI:195366"/>
        <dbReference type="EC" id="2.1.2.2"/>
    </reaction>
</comment>
<dbReference type="UniPathway" id="UPA00074">
    <property type="reaction ID" value="UER00126"/>
</dbReference>
<dbReference type="EMBL" id="SNYH01000002">
    <property type="protein sequence ID" value="TDQ28457.1"/>
    <property type="molecule type" value="Genomic_DNA"/>
</dbReference>
<dbReference type="CDD" id="cd08645">
    <property type="entry name" value="FMT_core_GART"/>
    <property type="match status" value="1"/>
</dbReference>
<gene>
    <name evidence="6" type="primary">purN</name>
    <name evidence="8" type="ORF">DFQ07_0827</name>
</gene>
<comment type="similarity">
    <text evidence="4 6">Belongs to the GART family.</text>
</comment>
<dbReference type="GO" id="GO:0004644">
    <property type="term" value="F:phosphoribosylglycinamide formyltransferase activity"/>
    <property type="evidence" value="ECO:0007669"/>
    <property type="project" value="UniProtKB-UniRule"/>
</dbReference>
<evidence type="ECO:0000256" key="2">
    <source>
        <dbReference type="ARBA" id="ARBA00022679"/>
    </source>
</evidence>
<feature type="binding site" evidence="6">
    <location>
        <begin position="12"/>
        <end position="14"/>
    </location>
    <ligand>
        <name>N(1)-(5-phospho-beta-D-ribosyl)glycinamide</name>
        <dbReference type="ChEBI" id="CHEBI:143788"/>
    </ligand>
</feature>
<feature type="binding site" evidence="6">
    <location>
        <position position="101"/>
    </location>
    <ligand>
        <name>(6R)-10-formyltetrahydrofolate</name>
        <dbReference type="ChEBI" id="CHEBI:195366"/>
    </ligand>
</feature>
<dbReference type="HAMAP" id="MF_01930">
    <property type="entry name" value="PurN"/>
    <property type="match status" value="1"/>
</dbReference>
<dbReference type="OrthoDB" id="9806170at2"/>
<dbReference type="Proteomes" id="UP000295390">
    <property type="component" value="Unassembled WGS sequence"/>
</dbReference>
<dbReference type="Gene3D" id="3.40.50.170">
    <property type="entry name" value="Formyl transferase, N-terminal domain"/>
    <property type="match status" value="1"/>
</dbReference>
<keyword evidence="3 6" id="KW-0658">Purine biosynthesis</keyword>
<feature type="active site" description="Proton donor" evidence="6">
    <location>
        <position position="103"/>
    </location>
</feature>
<dbReference type="InterPro" id="IPR004607">
    <property type="entry name" value="GART"/>
</dbReference>
<dbReference type="PANTHER" id="PTHR43369">
    <property type="entry name" value="PHOSPHORIBOSYLGLYCINAMIDE FORMYLTRANSFERASE"/>
    <property type="match status" value="1"/>
</dbReference>
<evidence type="ECO:0000256" key="1">
    <source>
        <dbReference type="ARBA" id="ARBA00005054"/>
    </source>
</evidence>
<feature type="domain" description="Formyl transferase N-terminal" evidence="7">
    <location>
        <begin position="2"/>
        <end position="181"/>
    </location>
</feature>
<protein>
    <recommendedName>
        <fullName evidence="6">Phosphoribosylglycinamide formyltransferase</fullName>
        <ecNumber evidence="6">2.1.2.2</ecNumber>
    </recommendedName>
    <alternativeName>
        <fullName evidence="6">5'-phosphoribosylglycinamide transformylase</fullName>
    </alternativeName>
    <alternativeName>
        <fullName evidence="6">GAR transformylase</fullName>
        <shortName evidence="6">GART</shortName>
    </alternativeName>
</protein>
<feature type="binding site" evidence="6">
    <location>
        <position position="58"/>
    </location>
    <ligand>
        <name>(6R)-10-formyltetrahydrofolate</name>
        <dbReference type="ChEBI" id="CHEBI:195366"/>
    </ligand>
</feature>
<dbReference type="RefSeq" id="WP_133535000.1">
    <property type="nucleotide sequence ID" value="NZ_SNYH01000002.1"/>
</dbReference>
<name>A0A4R6TE72_9FLAO</name>
<dbReference type="InterPro" id="IPR001555">
    <property type="entry name" value="GART_AS"/>
</dbReference>
<accession>A0A4R6TE72</accession>
<comment type="caution">
    <text evidence="8">The sequence shown here is derived from an EMBL/GenBank/DDBJ whole genome shotgun (WGS) entry which is preliminary data.</text>
</comment>